<protein>
    <submittedName>
        <fullName evidence="1">Uncharacterized protein</fullName>
    </submittedName>
</protein>
<proteinExistence type="predicted"/>
<name>A0A699HPH5_TANCI</name>
<comment type="caution">
    <text evidence="1">The sequence shown here is derived from an EMBL/GenBank/DDBJ whole genome shotgun (WGS) entry which is preliminary data.</text>
</comment>
<evidence type="ECO:0000313" key="1">
    <source>
        <dbReference type="EMBL" id="GEY63235.1"/>
    </source>
</evidence>
<feature type="non-terminal residue" evidence="1">
    <location>
        <position position="1"/>
    </location>
</feature>
<accession>A0A699HPH5</accession>
<organism evidence="1">
    <name type="scientific">Tanacetum cinerariifolium</name>
    <name type="common">Dalmatian daisy</name>
    <name type="synonym">Chrysanthemum cinerariifolium</name>
    <dbReference type="NCBI Taxonomy" id="118510"/>
    <lineage>
        <taxon>Eukaryota</taxon>
        <taxon>Viridiplantae</taxon>
        <taxon>Streptophyta</taxon>
        <taxon>Embryophyta</taxon>
        <taxon>Tracheophyta</taxon>
        <taxon>Spermatophyta</taxon>
        <taxon>Magnoliopsida</taxon>
        <taxon>eudicotyledons</taxon>
        <taxon>Gunneridae</taxon>
        <taxon>Pentapetalae</taxon>
        <taxon>asterids</taxon>
        <taxon>campanulids</taxon>
        <taxon>Asterales</taxon>
        <taxon>Asteraceae</taxon>
        <taxon>Asteroideae</taxon>
        <taxon>Anthemideae</taxon>
        <taxon>Anthemidinae</taxon>
        <taxon>Tanacetum</taxon>
    </lineage>
</organism>
<reference evidence="1" key="1">
    <citation type="journal article" date="2019" name="Sci. Rep.">
        <title>Draft genome of Tanacetum cinerariifolium, the natural source of mosquito coil.</title>
        <authorList>
            <person name="Yamashiro T."/>
            <person name="Shiraishi A."/>
            <person name="Satake H."/>
            <person name="Nakayama K."/>
        </authorList>
    </citation>
    <scope>NUCLEOTIDE SEQUENCE</scope>
</reference>
<gene>
    <name evidence="1" type="ORF">Tci_435209</name>
</gene>
<sequence length="514" mass="59165">FGVDAVEDFKKICSGIIAAGFWTACYSYYCQYKVSVVQIVSAASIVVNTVSRGCIQTGGKIVEIDADEDVTLEEVDAEVTKDADVQGRLEESQANVYHLDLEHDEKVISMQDTNEAEPAKVEEVIEVVTASKLMTEVVTTAATTITAAPVPKASAPRKRRGVIIQDPEEAATASIIMQSDVMSKDKGKGILVKEPKPLKRQAQIEPDEAFARELKAELNANINWNDVVDQVKRKERQDNTVMRYQALKRKPVTEAHVRKNMMVYLKNMAGFKMDFFRGMTYTDIRPIFEKHYNLNQAFLERVEERSQARKKKKEVKEKVKVQSSEQLRSKGLMKRFTHSQLNKKSFKDIQGLYIKEQELITDFVPIGSKEDERMIRDINKKAKLESSDKDPDKEGVIDYEVLDKRFLIINWESKFYHYDRHRAKGIYYRNFRSDGSSRWIKTFSEMATRFDRLDLVELYNLVMQRFEPTTPEEDGTEIHMLAERRYPLTTRTLERMLSLRLIVESASDAAYDLL</sequence>
<dbReference type="AlphaFoldDB" id="A0A699HPH5"/>
<dbReference type="EMBL" id="BKCJ010195326">
    <property type="protein sequence ID" value="GEY63235.1"/>
    <property type="molecule type" value="Genomic_DNA"/>
</dbReference>